<dbReference type="STRING" id="1913578.LPB140_11750"/>
<feature type="region of interest" description="Disordered" evidence="1">
    <location>
        <begin position="259"/>
        <end position="296"/>
    </location>
</feature>
<dbReference type="RefSeq" id="WP_072560004.1">
    <property type="nucleotide sequence ID" value="NZ_CP018154.1"/>
</dbReference>
<dbReference type="Proteomes" id="UP000242561">
    <property type="component" value="Chromosome"/>
</dbReference>
<gene>
    <name evidence="2" type="ORF">LPB140_11750</name>
</gene>
<dbReference type="SUPFAM" id="SSF48452">
    <property type="entry name" value="TPR-like"/>
    <property type="match status" value="1"/>
</dbReference>
<dbReference type="SMART" id="SM00028">
    <property type="entry name" value="TPR"/>
    <property type="match status" value="5"/>
</dbReference>
<dbReference type="InterPro" id="IPR011990">
    <property type="entry name" value="TPR-like_helical_dom_sf"/>
</dbReference>
<sequence>MTKIRQYKSILALGLSAIMIIGSPPLFAQDLGNIGPRNLTELRFDECMDLALEDPERAVAEASIWYVDGGKFYARHCLGFAHAQAFRFNEALIAFVDAAQQAEKAKDKIAARFWMQAGNAALADNQFTQAITHIDAGLALGTLTSQQQGEGHLDKARALVMLENPDAAKAELQMAQKLAAEDPLIWLLSATLARRMGDLPLAKADIITASKLSPNDPAIALEAGNIAFSVHDFGEAKTQWQQAITLRPNGRHAETAKGYLDQLNDVQAPEAASTDASASAEAAPSSEASSAEAATP</sequence>
<evidence type="ECO:0000256" key="1">
    <source>
        <dbReference type="SAM" id="MobiDB-lite"/>
    </source>
</evidence>
<feature type="compositionally biased region" description="Low complexity" evidence="1">
    <location>
        <begin position="268"/>
        <end position="296"/>
    </location>
</feature>
<dbReference type="OrthoDB" id="7566477at2"/>
<reference evidence="2 3" key="1">
    <citation type="submission" date="2016-11" db="EMBL/GenBank/DDBJ databases">
        <title>Sphingorhabdus sp. LPB0140, isolated from marine environment.</title>
        <authorList>
            <person name="Kim E."/>
            <person name="Yi H."/>
        </authorList>
    </citation>
    <scope>NUCLEOTIDE SEQUENCE [LARGE SCALE GENOMIC DNA]</scope>
    <source>
        <strain evidence="2 3">LPB0140</strain>
    </source>
</reference>
<dbReference type="KEGG" id="sphl:LPB140_11750"/>
<evidence type="ECO:0000313" key="3">
    <source>
        <dbReference type="Proteomes" id="UP000242561"/>
    </source>
</evidence>
<accession>A0A1L3JDZ5</accession>
<dbReference type="EMBL" id="CP018154">
    <property type="protein sequence ID" value="APG63350.1"/>
    <property type="molecule type" value="Genomic_DNA"/>
</dbReference>
<protein>
    <submittedName>
        <fullName evidence="2">Uncharacterized protein</fullName>
    </submittedName>
</protein>
<dbReference type="Gene3D" id="1.25.40.10">
    <property type="entry name" value="Tetratricopeptide repeat domain"/>
    <property type="match status" value="1"/>
</dbReference>
<organism evidence="2 3">
    <name type="scientific">Sphingorhabdus lutea</name>
    <dbReference type="NCBI Taxonomy" id="1913578"/>
    <lineage>
        <taxon>Bacteria</taxon>
        <taxon>Pseudomonadati</taxon>
        <taxon>Pseudomonadota</taxon>
        <taxon>Alphaproteobacteria</taxon>
        <taxon>Sphingomonadales</taxon>
        <taxon>Sphingomonadaceae</taxon>
        <taxon>Sphingorhabdus</taxon>
    </lineage>
</organism>
<evidence type="ECO:0000313" key="2">
    <source>
        <dbReference type="EMBL" id="APG63350.1"/>
    </source>
</evidence>
<keyword evidence="3" id="KW-1185">Reference proteome</keyword>
<proteinExistence type="predicted"/>
<dbReference type="InterPro" id="IPR019734">
    <property type="entry name" value="TPR_rpt"/>
</dbReference>
<name>A0A1L3JDZ5_9SPHN</name>
<dbReference type="AlphaFoldDB" id="A0A1L3JDZ5"/>